<comment type="caution">
    <text evidence="2">The sequence shown here is derived from an EMBL/GenBank/DDBJ whole genome shotgun (WGS) entry which is preliminary data.</text>
</comment>
<evidence type="ECO:0000313" key="3">
    <source>
        <dbReference type="Proteomes" id="UP000265520"/>
    </source>
</evidence>
<keyword evidence="3" id="KW-1185">Reference proteome</keyword>
<dbReference type="AlphaFoldDB" id="A0A392T418"/>
<accession>A0A392T418</accession>
<name>A0A392T418_9FABA</name>
<dbReference type="EMBL" id="LXQA010502884">
    <property type="protein sequence ID" value="MCI55863.1"/>
    <property type="molecule type" value="Genomic_DNA"/>
</dbReference>
<evidence type="ECO:0000256" key="1">
    <source>
        <dbReference type="SAM" id="MobiDB-lite"/>
    </source>
</evidence>
<feature type="compositionally biased region" description="Basic and acidic residues" evidence="1">
    <location>
        <begin position="8"/>
        <end position="20"/>
    </location>
</feature>
<feature type="region of interest" description="Disordered" evidence="1">
    <location>
        <begin position="1"/>
        <end position="22"/>
    </location>
</feature>
<evidence type="ECO:0000313" key="2">
    <source>
        <dbReference type="EMBL" id="MCI55863.1"/>
    </source>
</evidence>
<sequence>MAANSEQRWGKERGGNDDMRTATTEVETMITGTLFLFFFGIP</sequence>
<feature type="non-terminal residue" evidence="2">
    <location>
        <position position="42"/>
    </location>
</feature>
<dbReference type="Proteomes" id="UP000265520">
    <property type="component" value="Unassembled WGS sequence"/>
</dbReference>
<reference evidence="2 3" key="1">
    <citation type="journal article" date="2018" name="Front. Plant Sci.">
        <title>Red Clover (Trifolium pratense) and Zigzag Clover (T. medium) - A Picture of Genomic Similarities and Differences.</title>
        <authorList>
            <person name="Dluhosova J."/>
            <person name="Istvanek J."/>
            <person name="Nedelnik J."/>
            <person name="Repkova J."/>
        </authorList>
    </citation>
    <scope>NUCLEOTIDE SEQUENCE [LARGE SCALE GENOMIC DNA]</scope>
    <source>
        <strain evidence="3">cv. 10/8</strain>
        <tissue evidence="2">Leaf</tissue>
    </source>
</reference>
<protein>
    <submittedName>
        <fullName evidence="2">Uncharacterized protein</fullName>
    </submittedName>
</protein>
<organism evidence="2 3">
    <name type="scientific">Trifolium medium</name>
    <dbReference type="NCBI Taxonomy" id="97028"/>
    <lineage>
        <taxon>Eukaryota</taxon>
        <taxon>Viridiplantae</taxon>
        <taxon>Streptophyta</taxon>
        <taxon>Embryophyta</taxon>
        <taxon>Tracheophyta</taxon>
        <taxon>Spermatophyta</taxon>
        <taxon>Magnoliopsida</taxon>
        <taxon>eudicotyledons</taxon>
        <taxon>Gunneridae</taxon>
        <taxon>Pentapetalae</taxon>
        <taxon>rosids</taxon>
        <taxon>fabids</taxon>
        <taxon>Fabales</taxon>
        <taxon>Fabaceae</taxon>
        <taxon>Papilionoideae</taxon>
        <taxon>50 kb inversion clade</taxon>
        <taxon>NPAAA clade</taxon>
        <taxon>Hologalegina</taxon>
        <taxon>IRL clade</taxon>
        <taxon>Trifolieae</taxon>
        <taxon>Trifolium</taxon>
    </lineage>
</organism>
<proteinExistence type="predicted"/>